<protein>
    <recommendedName>
        <fullName evidence="3">SusD/RagB family nutrient-binding outer membrane lipoprotein</fullName>
    </recommendedName>
</protein>
<proteinExistence type="predicted"/>
<dbReference type="PROSITE" id="PS51257">
    <property type="entry name" value="PROKAR_LIPOPROTEIN"/>
    <property type="match status" value="1"/>
</dbReference>
<dbReference type="KEGG" id="pmuc:ING2E5A_0525"/>
<reference evidence="1 2" key="1">
    <citation type="submission" date="2016-08" db="EMBL/GenBank/DDBJ databases">
        <authorList>
            <person name="Seilhamer J.J."/>
        </authorList>
    </citation>
    <scope>NUCLEOTIDE SEQUENCE [LARGE SCALE GENOMIC DNA]</scope>
    <source>
        <strain evidence="1">ING2-E5A</strain>
    </source>
</reference>
<organism evidence="1 2">
    <name type="scientific">Petrimonas mucosa</name>
    <dbReference type="NCBI Taxonomy" id="1642646"/>
    <lineage>
        <taxon>Bacteria</taxon>
        <taxon>Pseudomonadati</taxon>
        <taxon>Bacteroidota</taxon>
        <taxon>Bacteroidia</taxon>
        <taxon>Bacteroidales</taxon>
        <taxon>Dysgonomonadaceae</taxon>
        <taxon>Petrimonas</taxon>
    </lineage>
</organism>
<evidence type="ECO:0000313" key="1">
    <source>
        <dbReference type="EMBL" id="SCM55707.1"/>
    </source>
</evidence>
<dbReference type="SUPFAM" id="SSF48452">
    <property type="entry name" value="TPR-like"/>
    <property type="match status" value="1"/>
</dbReference>
<accession>A0A1G4G497</accession>
<sequence>MDKFIKRFTVALTMVALLVSSCKDLDELNINPNGVDPAIADLNFLLPTVQTQTGQTIYNIGFGTFAGVMQHTQHTGWAGGHNNYEWNSLSHSWNGYYSILMNNNEYFNKSVKEGNAFHEGVARIMRAYLFGLITDIWGDAPYRDALKAEYGAEYFRPVFDPQQEIYQGILADLDTANTLLSKSASEYRNIVPKQDVVYKGDVSKWRKFANSLALRYYMRLQAKEPQFAEAGVRRIAENPSQYPVITVAGDDATISFPGTSESVSNPLNTVYDTDPAGAYMRVKLAKTLVDVLRDYDDPRLEVWADKIEIPLVLVQGTEVDRIVDGKREVSQDVVTAFEETNEMEVDFHPEYAGVPVSHSRVQIFNMNNANSAQGTVNPHASHLNSRYRKTTDPLVLMRLISACETNLILAEAAYRGWISGDPAQYYADGVRESLNAWGVGSEFDDYIGRVPYDGLESIIEQKWIASWTTAHEAWFDWRRTGLPDLKTGPSAIRPVLPIRWYYHTNDEVEKNRVNAEAAIERLESTPYVGTDPTKNSAWSRMWLLQGTGKPY</sequence>
<dbReference type="AlphaFoldDB" id="A0A1G4G497"/>
<gene>
    <name evidence="1" type="ORF">ING2E5A_0525</name>
</gene>
<dbReference type="EMBL" id="LT608328">
    <property type="protein sequence ID" value="SCM55707.1"/>
    <property type="molecule type" value="Genomic_DNA"/>
</dbReference>
<keyword evidence="2" id="KW-1185">Reference proteome</keyword>
<dbReference type="STRING" id="1642646.ING2E5A_0525"/>
<name>A0A1G4G497_9BACT</name>
<dbReference type="InterPro" id="IPR041662">
    <property type="entry name" value="SusD-like_2"/>
</dbReference>
<dbReference type="Proteomes" id="UP000178485">
    <property type="component" value="Chromosome i"/>
</dbReference>
<evidence type="ECO:0000313" key="2">
    <source>
        <dbReference type="Proteomes" id="UP000178485"/>
    </source>
</evidence>
<dbReference type="Gene3D" id="1.25.40.390">
    <property type="match status" value="1"/>
</dbReference>
<dbReference type="Pfam" id="PF12771">
    <property type="entry name" value="SusD-like_2"/>
    <property type="match status" value="2"/>
</dbReference>
<evidence type="ECO:0008006" key="3">
    <source>
        <dbReference type="Google" id="ProtNLM"/>
    </source>
</evidence>
<dbReference type="RefSeq" id="WP_071136056.1">
    <property type="nucleotide sequence ID" value="NZ_DUQN01000014.1"/>
</dbReference>
<dbReference type="InterPro" id="IPR011990">
    <property type="entry name" value="TPR-like_helical_dom_sf"/>
</dbReference>